<evidence type="ECO:0000256" key="1">
    <source>
        <dbReference type="ARBA" id="ARBA00023125"/>
    </source>
</evidence>
<evidence type="ECO:0000313" key="3">
    <source>
        <dbReference type="Proteomes" id="UP001595548"/>
    </source>
</evidence>
<dbReference type="SUPFAM" id="SSF46785">
    <property type="entry name" value="Winged helix' DNA-binding domain"/>
    <property type="match status" value="1"/>
</dbReference>
<name>A0ABV7HRM0_9GAMM</name>
<protein>
    <submittedName>
        <fullName evidence="2">RrF2 family transcriptional regulator</fullName>
    </submittedName>
</protein>
<dbReference type="PANTHER" id="PTHR33221:SF4">
    <property type="entry name" value="HTH-TYPE TRANSCRIPTIONAL REPRESSOR NSRR"/>
    <property type="match status" value="1"/>
</dbReference>
<keyword evidence="3" id="KW-1185">Reference proteome</keyword>
<dbReference type="RefSeq" id="WP_339615450.1">
    <property type="nucleotide sequence ID" value="NZ_AP031500.1"/>
</dbReference>
<evidence type="ECO:0000313" key="2">
    <source>
        <dbReference type="EMBL" id="MFC3155241.1"/>
    </source>
</evidence>
<dbReference type="PANTHER" id="PTHR33221">
    <property type="entry name" value="WINGED HELIX-TURN-HELIX TRANSCRIPTIONAL REGULATOR, RRF2 FAMILY"/>
    <property type="match status" value="1"/>
</dbReference>
<keyword evidence="1" id="KW-0238">DNA-binding</keyword>
<comment type="caution">
    <text evidence="2">The sequence shown here is derived from an EMBL/GenBank/DDBJ whole genome shotgun (WGS) entry which is preliminary data.</text>
</comment>
<proteinExistence type="predicted"/>
<dbReference type="Proteomes" id="UP001595548">
    <property type="component" value="Unassembled WGS sequence"/>
</dbReference>
<organism evidence="2 3">
    <name type="scientific">Gilvimarinus japonicus</name>
    <dbReference type="NCBI Taxonomy" id="1796469"/>
    <lineage>
        <taxon>Bacteria</taxon>
        <taxon>Pseudomonadati</taxon>
        <taxon>Pseudomonadota</taxon>
        <taxon>Gammaproteobacteria</taxon>
        <taxon>Cellvibrionales</taxon>
        <taxon>Cellvibrionaceae</taxon>
        <taxon>Gilvimarinus</taxon>
    </lineage>
</organism>
<dbReference type="Pfam" id="PF02082">
    <property type="entry name" value="Rrf2"/>
    <property type="match status" value="1"/>
</dbReference>
<dbReference type="Gene3D" id="1.10.10.10">
    <property type="entry name" value="Winged helix-like DNA-binding domain superfamily/Winged helix DNA-binding domain"/>
    <property type="match status" value="1"/>
</dbReference>
<dbReference type="InterPro" id="IPR036390">
    <property type="entry name" value="WH_DNA-bd_sf"/>
</dbReference>
<dbReference type="EMBL" id="JBHRTL010000006">
    <property type="protein sequence ID" value="MFC3155241.1"/>
    <property type="molecule type" value="Genomic_DNA"/>
</dbReference>
<accession>A0ABV7HRM0</accession>
<dbReference type="NCBIfam" id="TIGR00738">
    <property type="entry name" value="rrf2_super"/>
    <property type="match status" value="1"/>
</dbReference>
<sequence length="145" mass="16185">MRITRYTDYALRVLMYLAVCDQRATIADIAARYDISKNHLMKVVQQLNQLGYLDATRGKNGGLQLSRPAGEINLGALVRDTEQDFAIVECFNSATDTCTLTPVCRLKGIFAEALAAFIAVLDNYTLADLTPNKKHHIQLLRLLNL</sequence>
<dbReference type="InterPro" id="IPR000944">
    <property type="entry name" value="Tscrpt_reg_Rrf2"/>
</dbReference>
<reference evidence="3" key="1">
    <citation type="journal article" date="2019" name="Int. J. Syst. Evol. Microbiol.">
        <title>The Global Catalogue of Microorganisms (GCM) 10K type strain sequencing project: providing services to taxonomists for standard genome sequencing and annotation.</title>
        <authorList>
            <consortium name="The Broad Institute Genomics Platform"/>
            <consortium name="The Broad Institute Genome Sequencing Center for Infectious Disease"/>
            <person name="Wu L."/>
            <person name="Ma J."/>
        </authorList>
    </citation>
    <scope>NUCLEOTIDE SEQUENCE [LARGE SCALE GENOMIC DNA]</scope>
    <source>
        <strain evidence="3">KCTC 52141</strain>
    </source>
</reference>
<dbReference type="InterPro" id="IPR036388">
    <property type="entry name" value="WH-like_DNA-bd_sf"/>
</dbReference>
<dbReference type="PROSITE" id="PS51197">
    <property type="entry name" value="HTH_RRF2_2"/>
    <property type="match status" value="1"/>
</dbReference>
<gene>
    <name evidence="2" type="ORF">ACFOEB_08515</name>
</gene>